<dbReference type="SUPFAM" id="SSF53335">
    <property type="entry name" value="S-adenosyl-L-methionine-dependent methyltransferases"/>
    <property type="match status" value="1"/>
</dbReference>
<name>A0ABZ1RXA1_9ACTN</name>
<evidence type="ECO:0000313" key="4">
    <source>
        <dbReference type="EMBL" id="WUO51341.1"/>
    </source>
</evidence>
<dbReference type="PANTHER" id="PTHR43861">
    <property type="entry name" value="TRANS-ACONITATE 2-METHYLTRANSFERASE-RELATED"/>
    <property type="match status" value="1"/>
</dbReference>
<proteinExistence type="predicted"/>
<keyword evidence="1" id="KW-0808">Transferase</keyword>
<dbReference type="RefSeq" id="WP_328777694.1">
    <property type="nucleotide sequence ID" value="NZ_CP108058.1"/>
</dbReference>
<evidence type="ECO:0000313" key="5">
    <source>
        <dbReference type="Proteomes" id="UP001432075"/>
    </source>
</evidence>
<feature type="domain" description="Methyltransferase type 12" evidence="3">
    <location>
        <begin position="69"/>
        <end position="160"/>
    </location>
</feature>
<dbReference type="Proteomes" id="UP001432075">
    <property type="component" value="Plasmid unnamed1"/>
</dbReference>
<sequence>MAPASEGHPEQAPGAPSTPRPGAGRYGEALFRPEQPGEGDRIDHAALVYDPFTRQRLRSLGVGPGWRCLEAGAGTGTIARWLAEEAGANEVVALDRDTSRLEPLAGPRLRVHTADLTRIADEPDLGTFDLVHARFVLMHLPERRALVSRLAERLNPGGFLVLSDAVDVPDPADPHSAYRQTLNAMWRTLAQTIGTDIAAVRAHPHALRAAGLSGVAAELVCPPLTPGTSLTAFWSETWRRMRPDLLIAGGLEPAALDEALAYLDSAGLAELGPGMLTAWGHRPGRSARRGA</sequence>
<dbReference type="Pfam" id="PF08242">
    <property type="entry name" value="Methyltransf_12"/>
    <property type="match status" value="1"/>
</dbReference>
<dbReference type="CDD" id="cd02440">
    <property type="entry name" value="AdoMet_MTases"/>
    <property type="match status" value="1"/>
</dbReference>
<dbReference type="EMBL" id="CP108058">
    <property type="protein sequence ID" value="WUO51341.1"/>
    <property type="molecule type" value="Genomic_DNA"/>
</dbReference>
<gene>
    <name evidence="4" type="ORF">OHU17_36375</name>
</gene>
<keyword evidence="4" id="KW-0489">Methyltransferase</keyword>
<dbReference type="GO" id="GO:0008168">
    <property type="term" value="F:methyltransferase activity"/>
    <property type="evidence" value="ECO:0007669"/>
    <property type="project" value="UniProtKB-KW"/>
</dbReference>
<evidence type="ECO:0000256" key="2">
    <source>
        <dbReference type="SAM" id="MobiDB-lite"/>
    </source>
</evidence>
<dbReference type="Gene3D" id="3.40.50.150">
    <property type="entry name" value="Vaccinia Virus protein VP39"/>
    <property type="match status" value="1"/>
</dbReference>
<organism evidence="4 5">
    <name type="scientific">Streptomyces goshikiensis</name>
    <dbReference type="NCBI Taxonomy" id="1942"/>
    <lineage>
        <taxon>Bacteria</taxon>
        <taxon>Bacillati</taxon>
        <taxon>Actinomycetota</taxon>
        <taxon>Actinomycetes</taxon>
        <taxon>Kitasatosporales</taxon>
        <taxon>Streptomycetaceae</taxon>
        <taxon>Streptomyces</taxon>
    </lineage>
</organism>
<dbReference type="InterPro" id="IPR029063">
    <property type="entry name" value="SAM-dependent_MTases_sf"/>
</dbReference>
<protein>
    <submittedName>
        <fullName evidence="4">Methyltransferase domain-containing protein</fullName>
    </submittedName>
</protein>
<keyword evidence="5" id="KW-1185">Reference proteome</keyword>
<keyword evidence="4" id="KW-0614">Plasmid</keyword>
<dbReference type="InterPro" id="IPR013217">
    <property type="entry name" value="Methyltransf_12"/>
</dbReference>
<accession>A0ABZ1RXA1</accession>
<reference evidence="4" key="1">
    <citation type="submission" date="2022-10" db="EMBL/GenBank/DDBJ databases">
        <title>The complete genomes of actinobacterial strains from the NBC collection.</title>
        <authorList>
            <person name="Joergensen T.S."/>
            <person name="Alvarez Arevalo M."/>
            <person name="Sterndorff E.B."/>
            <person name="Faurdal D."/>
            <person name="Vuksanovic O."/>
            <person name="Mourched A.-S."/>
            <person name="Charusanti P."/>
            <person name="Shaw S."/>
            <person name="Blin K."/>
            <person name="Weber T."/>
        </authorList>
    </citation>
    <scope>NUCLEOTIDE SEQUENCE</scope>
    <source>
        <strain evidence="4">NBC_00283</strain>
        <plasmid evidence="4">unnamed1</plasmid>
    </source>
</reference>
<dbReference type="PANTHER" id="PTHR43861:SF3">
    <property type="entry name" value="PUTATIVE (AFU_ORTHOLOGUE AFUA_2G14390)-RELATED"/>
    <property type="match status" value="1"/>
</dbReference>
<geneLocation type="plasmid" evidence="4 5">
    <name>unnamed1</name>
</geneLocation>
<evidence type="ECO:0000256" key="1">
    <source>
        <dbReference type="ARBA" id="ARBA00022679"/>
    </source>
</evidence>
<feature type="region of interest" description="Disordered" evidence="2">
    <location>
        <begin position="1"/>
        <end position="39"/>
    </location>
</feature>
<dbReference type="GO" id="GO:0032259">
    <property type="term" value="P:methylation"/>
    <property type="evidence" value="ECO:0007669"/>
    <property type="project" value="UniProtKB-KW"/>
</dbReference>
<evidence type="ECO:0000259" key="3">
    <source>
        <dbReference type="Pfam" id="PF08242"/>
    </source>
</evidence>